<protein>
    <submittedName>
        <fullName evidence="1">Uncharacterized protein</fullName>
    </submittedName>
</protein>
<keyword evidence="2" id="KW-1185">Reference proteome</keyword>
<reference evidence="1" key="1">
    <citation type="submission" date="2021-03" db="EMBL/GenBank/DDBJ databases">
        <title>Genomic Encyclopedia of Type Strains, Phase IV (KMG-IV): sequencing the most valuable type-strain genomes for metagenomic binning, comparative biology and taxonomic classification.</title>
        <authorList>
            <person name="Goeker M."/>
        </authorList>
    </citation>
    <scope>NUCLEOTIDE SEQUENCE</scope>
    <source>
        <strain evidence="1">DSM 23564</strain>
    </source>
</reference>
<dbReference type="Pfam" id="PF25920">
    <property type="entry name" value="DUF7966"/>
    <property type="match status" value="1"/>
</dbReference>
<dbReference type="Proteomes" id="UP000823588">
    <property type="component" value="Unassembled WGS sequence"/>
</dbReference>
<dbReference type="RefSeq" id="WP_209485903.1">
    <property type="nucleotide sequence ID" value="NZ_JAGGKQ010000016.1"/>
</dbReference>
<accession>A0A8T4GF52</accession>
<sequence length="102" mass="11072">MVSTDDVKRALSALATRTDTATRPYTAVIDEADAAREDLHRAAGFVEAVGLDRLEEAIRDAERDGDAELADRGRAALDSYRRFRAVAEGREPAADRGSARNP</sequence>
<evidence type="ECO:0000313" key="2">
    <source>
        <dbReference type="Proteomes" id="UP000823588"/>
    </source>
</evidence>
<comment type="caution">
    <text evidence="1">The sequence shown here is derived from an EMBL/GenBank/DDBJ whole genome shotgun (WGS) entry which is preliminary data.</text>
</comment>
<dbReference type="InterPro" id="IPR058272">
    <property type="entry name" value="DUF7966"/>
</dbReference>
<dbReference type="EMBL" id="JAGGKQ010000016">
    <property type="protein sequence ID" value="MBP1923144.1"/>
    <property type="molecule type" value="Genomic_DNA"/>
</dbReference>
<name>A0A8T4GF52_9EURY</name>
<gene>
    <name evidence="1" type="ORF">J2751_002182</name>
</gene>
<dbReference type="OrthoDB" id="331536at2157"/>
<organism evidence="1 2">
    <name type="scientific">Halorubrum alkaliphilum</name>
    <dbReference type="NCBI Taxonomy" id="261290"/>
    <lineage>
        <taxon>Archaea</taxon>
        <taxon>Methanobacteriati</taxon>
        <taxon>Methanobacteriota</taxon>
        <taxon>Stenosarchaea group</taxon>
        <taxon>Halobacteria</taxon>
        <taxon>Halobacteriales</taxon>
        <taxon>Haloferacaceae</taxon>
        <taxon>Halorubrum</taxon>
    </lineage>
</organism>
<dbReference type="AlphaFoldDB" id="A0A8T4GF52"/>
<proteinExistence type="predicted"/>
<evidence type="ECO:0000313" key="1">
    <source>
        <dbReference type="EMBL" id="MBP1923144.1"/>
    </source>
</evidence>